<dbReference type="InterPro" id="IPR004638">
    <property type="entry name" value="EmrB-like"/>
</dbReference>
<feature type="transmembrane region" description="Helical" evidence="8">
    <location>
        <begin position="328"/>
        <end position="350"/>
    </location>
</feature>
<evidence type="ECO:0000256" key="4">
    <source>
        <dbReference type="ARBA" id="ARBA00022692"/>
    </source>
</evidence>
<keyword evidence="3" id="KW-1003">Cell membrane</keyword>
<evidence type="ECO:0000313" key="10">
    <source>
        <dbReference type="EMBL" id="MBO2451709.1"/>
    </source>
</evidence>
<feature type="region of interest" description="Disordered" evidence="7">
    <location>
        <begin position="488"/>
        <end position="515"/>
    </location>
</feature>
<evidence type="ECO:0000313" key="11">
    <source>
        <dbReference type="Proteomes" id="UP000669179"/>
    </source>
</evidence>
<comment type="subcellular location">
    <subcellularLocation>
        <location evidence="1">Cell membrane</location>
        <topology evidence="1">Multi-pass membrane protein</topology>
    </subcellularLocation>
</comment>
<evidence type="ECO:0000259" key="9">
    <source>
        <dbReference type="PROSITE" id="PS50850"/>
    </source>
</evidence>
<proteinExistence type="predicted"/>
<feature type="transmembrane region" description="Helical" evidence="8">
    <location>
        <begin position="103"/>
        <end position="122"/>
    </location>
</feature>
<feature type="compositionally biased region" description="Low complexity" evidence="7">
    <location>
        <begin position="1"/>
        <end position="21"/>
    </location>
</feature>
<dbReference type="PROSITE" id="PS50850">
    <property type="entry name" value="MFS"/>
    <property type="match status" value="1"/>
</dbReference>
<evidence type="ECO:0000256" key="6">
    <source>
        <dbReference type="ARBA" id="ARBA00023136"/>
    </source>
</evidence>
<keyword evidence="6 8" id="KW-0472">Membrane</keyword>
<feature type="transmembrane region" description="Helical" evidence="8">
    <location>
        <begin position="128"/>
        <end position="149"/>
    </location>
</feature>
<dbReference type="GO" id="GO:0022857">
    <property type="term" value="F:transmembrane transporter activity"/>
    <property type="evidence" value="ECO:0007669"/>
    <property type="project" value="InterPro"/>
</dbReference>
<evidence type="ECO:0000256" key="8">
    <source>
        <dbReference type="SAM" id="Phobius"/>
    </source>
</evidence>
<evidence type="ECO:0000256" key="1">
    <source>
        <dbReference type="ARBA" id="ARBA00004651"/>
    </source>
</evidence>
<feature type="domain" description="Major facilitator superfamily (MFS) profile" evidence="9">
    <location>
        <begin position="37"/>
        <end position="489"/>
    </location>
</feature>
<feature type="transmembrane region" description="Helical" evidence="8">
    <location>
        <begin position="357"/>
        <end position="375"/>
    </location>
</feature>
<keyword evidence="4 8" id="KW-0812">Transmembrane</keyword>
<dbReference type="InterPro" id="IPR005829">
    <property type="entry name" value="Sugar_transporter_CS"/>
</dbReference>
<evidence type="ECO:0000256" key="5">
    <source>
        <dbReference type="ARBA" id="ARBA00022989"/>
    </source>
</evidence>
<protein>
    <submittedName>
        <fullName evidence="10">MFS transporter</fullName>
    </submittedName>
</protein>
<dbReference type="GO" id="GO:0005886">
    <property type="term" value="C:plasma membrane"/>
    <property type="evidence" value="ECO:0007669"/>
    <property type="project" value="UniProtKB-SubCell"/>
</dbReference>
<dbReference type="InterPro" id="IPR011701">
    <property type="entry name" value="MFS"/>
</dbReference>
<feature type="transmembrane region" description="Helical" evidence="8">
    <location>
        <begin position="73"/>
        <end position="91"/>
    </location>
</feature>
<dbReference type="EMBL" id="JAGEOJ010000014">
    <property type="protein sequence ID" value="MBO2451709.1"/>
    <property type="molecule type" value="Genomic_DNA"/>
</dbReference>
<keyword evidence="2" id="KW-0813">Transport</keyword>
<dbReference type="AlphaFoldDB" id="A0A939PKT6"/>
<evidence type="ECO:0000256" key="3">
    <source>
        <dbReference type="ARBA" id="ARBA00022475"/>
    </source>
</evidence>
<dbReference type="CDD" id="cd17321">
    <property type="entry name" value="MFS_MMR_MDR_like"/>
    <property type="match status" value="1"/>
</dbReference>
<keyword evidence="5 8" id="KW-1133">Transmembrane helix</keyword>
<reference evidence="10" key="1">
    <citation type="submission" date="2021-03" db="EMBL/GenBank/DDBJ databases">
        <authorList>
            <person name="Kanchanasin P."/>
            <person name="Saeng-In P."/>
            <person name="Phongsopitanun W."/>
            <person name="Yuki M."/>
            <person name="Kudo T."/>
            <person name="Ohkuma M."/>
            <person name="Tanasupawat S."/>
        </authorList>
    </citation>
    <scope>NUCLEOTIDE SEQUENCE</scope>
    <source>
        <strain evidence="10">GKU 128</strain>
    </source>
</reference>
<dbReference type="PRINTS" id="PR01036">
    <property type="entry name" value="TCRTETB"/>
</dbReference>
<dbReference type="PANTHER" id="PTHR42718:SF46">
    <property type="entry name" value="BLR6921 PROTEIN"/>
    <property type="match status" value="1"/>
</dbReference>
<keyword evidence="11" id="KW-1185">Reference proteome</keyword>
<feature type="transmembrane region" description="Helical" evidence="8">
    <location>
        <begin position="251"/>
        <end position="271"/>
    </location>
</feature>
<feature type="transmembrane region" description="Helical" evidence="8">
    <location>
        <begin position="292"/>
        <end position="316"/>
    </location>
</feature>
<dbReference type="PANTHER" id="PTHR42718">
    <property type="entry name" value="MAJOR FACILITATOR SUPERFAMILY MULTIDRUG TRANSPORTER MFSC"/>
    <property type="match status" value="1"/>
</dbReference>
<dbReference type="Gene3D" id="1.20.1720.10">
    <property type="entry name" value="Multidrug resistance protein D"/>
    <property type="match status" value="1"/>
</dbReference>
<dbReference type="Proteomes" id="UP000669179">
    <property type="component" value="Unassembled WGS sequence"/>
</dbReference>
<feature type="transmembrane region" description="Helical" evidence="8">
    <location>
        <begin position="381"/>
        <end position="403"/>
    </location>
</feature>
<feature type="transmembrane region" description="Helical" evidence="8">
    <location>
        <begin position="463"/>
        <end position="483"/>
    </location>
</feature>
<dbReference type="Pfam" id="PF07690">
    <property type="entry name" value="MFS_1"/>
    <property type="match status" value="1"/>
</dbReference>
<feature type="region of interest" description="Disordered" evidence="7">
    <location>
        <begin position="1"/>
        <end position="22"/>
    </location>
</feature>
<gene>
    <name evidence="10" type="ORF">J4573_31780</name>
</gene>
<dbReference type="NCBIfam" id="TIGR00711">
    <property type="entry name" value="efflux_EmrB"/>
    <property type="match status" value="1"/>
</dbReference>
<feature type="transmembrane region" description="Helical" evidence="8">
    <location>
        <begin position="223"/>
        <end position="245"/>
    </location>
</feature>
<evidence type="ECO:0000256" key="7">
    <source>
        <dbReference type="SAM" id="MobiDB-lite"/>
    </source>
</evidence>
<feature type="transmembrane region" description="Helical" evidence="8">
    <location>
        <begin position="415"/>
        <end position="443"/>
    </location>
</feature>
<dbReference type="InterPro" id="IPR036259">
    <property type="entry name" value="MFS_trans_sf"/>
</dbReference>
<feature type="transmembrane region" description="Helical" evidence="8">
    <location>
        <begin position="189"/>
        <end position="211"/>
    </location>
</feature>
<comment type="caution">
    <text evidence="10">The sequence shown here is derived from an EMBL/GenBank/DDBJ whole genome shotgun (WGS) entry which is preliminary data.</text>
</comment>
<dbReference type="Gene3D" id="1.20.1250.20">
    <property type="entry name" value="MFS general substrate transporter like domains"/>
    <property type="match status" value="1"/>
</dbReference>
<feature type="transmembrane region" description="Helical" evidence="8">
    <location>
        <begin position="38"/>
        <end position="61"/>
    </location>
</feature>
<name>A0A939PKT6_9ACTN</name>
<accession>A0A939PKT6</accession>
<organism evidence="10 11">
    <name type="scientific">Actinomadura barringtoniae</name>
    <dbReference type="NCBI Taxonomy" id="1427535"/>
    <lineage>
        <taxon>Bacteria</taxon>
        <taxon>Bacillati</taxon>
        <taxon>Actinomycetota</taxon>
        <taxon>Actinomycetes</taxon>
        <taxon>Streptosporangiales</taxon>
        <taxon>Thermomonosporaceae</taxon>
        <taxon>Actinomadura</taxon>
    </lineage>
</organism>
<dbReference type="SUPFAM" id="SSF103473">
    <property type="entry name" value="MFS general substrate transporter"/>
    <property type="match status" value="1"/>
</dbReference>
<feature type="transmembrane region" description="Helical" evidence="8">
    <location>
        <begin position="161"/>
        <end position="183"/>
    </location>
</feature>
<sequence>MTDATTDATTASTAASAGASTAPPPGSFLATGRGKITLALLCAVTFLDVMDGAIVNVALPTIRTHLGFSVQNLQWVVSGYLITYGGFLLLGGRAADLLGRRRLLVAGTVLFAASSLACGLAGSQGLLVGARLSQGLGAAMMSPAALSILTTTFQDSDRHKALGVWAGISGMASAAGLLFGGLLTQDFGWQWVFLVNLPLCALVLAGAFRILKADHGRSAPGGFDAVGAVLVTAGMLLLIFTLVNAPDQGWGAGRTIGGLAASAVLMVAFVLNEQRRARPLVPLSIFRIRGLAAADATQVIAWAGFYSMFFFVTLYMQNVLGYSQLEAGLSYVPVSVGIGFGSTVATKMFVRTGTRPIIVSGALLAAGGIFWLSRIPVDGTYLGNLVTPLVIMGTGLGLLYAGVQTAANAGVPEDQAGLAAALITASFQLGSALGLAVFSGIATSRTSHLLAAHAPLPEALTGGFQRALLVSALCLVAAGAIALRAPNTRGLPAATPDTPGTPEPHRNEEPSYDPA</sequence>
<evidence type="ECO:0000256" key="2">
    <source>
        <dbReference type="ARBA" id="ARBA00022448"/>
    </source>
</evidence>
<dbReference type="InterPro" id="IPR020846">
    <property type="entry name" value="MFS_dom"/>
</dbReference>
<dbReference type="PROSITE" id="PS00216">
    <property type="entry name" value="SUGAR_TRANSPORT_1"/>
    <property type="match status" value="1"/>
</dbReference>